<dbReference type="NCBIfam" id="TIGR03841">
    <property type="entry name" value="F420_Rv3093c"/>
    <property type="match status" value="1"/>
</dbReference>
<keyword evidence="1" id="KW-0560">Oxidoreductase</keyword>
<dbReference type="RefSeq" id="WP_344919064.1">
    <property type="nucleotide sequence ID" value="NZ_BAABAQ010000006.1"/>
</dbReference>
<dbReference type="InterPro" id="IPR011251">
    <property type="entry name" value="Luciferase-like_dom"/>
</dbReference>
<evidence type="ECO:0000256" key="2">
    <source>
        <dbReference type="SAM" id="MobiDB-lite"/>
    </source>
</evidence>
<reference evidence="5" key="1">
    <citation type="journal article" date="2019" name="Int. J. Syst. Evol. Microbiol.">
        <title>The Global Catalogue of Microorganisms (GCM) 10K type strain sequencing project: providing services to taxonomists for standard genome sequencing and annotation.</title>
        <authorList>
            <consortium name="The Broad Institute Genomics Platform"/>
            <consortium name="The Broad Institute Genome Sequencing Center for Infectious Disease"/>
            <person name="Wu L."/>
            <person name="Ma J."/>
        </authorList>
    </citation>
    <scope>NUCLEOTIDE SEQUENCE [LARGE SCALE GENOMIC DNA]</scope>
    <source>
        <strain evidence="5">JCM 17388</strain>
    </source>
</reference>
<accession>A0ABP8AXY5</accession>
<keyword evidence="5" id="KW-1185">Reference proteome</keyword>
<dbReference type="Proteomes" id="UP001501251">
    <property type="component" value="Unassembled WGS sequence"/>
</dbReference>
<dbReference type="EMBL" id="BAABAQ010000006">
    <property type="protein sequence ID" value="GAA4193276.1"/>
    <property type="molecule type" value="Genomic_DNA"/>
</dbReference>
<dbReference type="InterPro" id="IPR050564">
    <property type="entry name" value="F420-G6PD/mer"/>
</dbReference>
<name>A0ABP8AXY5_9ACTN</name>
<organism evidence="4 5">
    <name type="scientific">Streptosporangium oxazolinicum</name>
    <dbReference type="NCBI Taxonomy" id="909287"/>
    <lineage>
        <taxon>Bacteria</taxon>
        <taxon>Bacillati</taxon>
        <taxon>Actinomycetota</taxon>
        <taxon>Actinomycetes</taxon>
        <taxon>Streptosporangiales</taxon>
        <taxon>Streptosporangiaceae</taxon>
        <taxon>Streptosporangium</taxon>
    </lineage>
</organism>
<evidence type="ECO:0000313" key="5">
    <source>
        <dbReference type="Proteomes" id="UP001501251"/>
    </source>
</evidence>
<feature type="region of interest" description="Disordered" evidence="2">
    <location>
        <begin position="196"/>
        <end position="226"/>
    </location>
</feature>
<comment type="caution">
    <text evidence="4">The sequence shown here is derived from an EMBL/GenBank/DDBJ whole genome shotgun (WGS) entry which is preliminary data.</text>
</comment>
<dbReference type="PANTHER" id="PTHR43244">
    <property type="match status" value="1"/>
</dbReference>
<gene>
    <name evidence="4" type="ORF">GCM10022252_35950</name>
</gene>
<protein>
    <submittedName>
        <fullName evidence="4">LLM class F420-dependent oxidoreductase</fullName>
    </submittedName>
</protein>
<evidence type="ECO:0000259" key="3">
    <source>
        <dbReference type="Pfam" id="PF00296"/>
    </source>
</evidence>
<dbReference type="Gene3D" id="3.20.20.30">
    <property type="entry name" value="Luciferase-like domain"/>
    <property type="match status" value="1"/>
</dbReference>
<sequence length="344" mass="36181">MRLGVSLGLWQDRPAEEALLTARAADELGYDELWVGEMATYDAFALATAIGLSTGRIGLTVGPLAVAVRDPMMIAMGVASVAALAGRPVNVAVGTSSPMVVEEWHGRSRARSAAVLRETVRALRPLLDGDKSDFSGEYVKSRGYRLRLPAPRAELTVAAFGASAVRTAATADRMVLNLITPASAARLTADLRAAAHMAQTAQDQDQGQDQEKDRGQGRDATPAPTQVPRVAAWVTAAVDPGREAVDRIRRAVVGYLAAPGYGEMFIEAGFGDVVAYARTRPHPRELLAAIPDGLLESVALLGDVDAAHERLRAYADAGVDEVALVPVSTDADPGGVATLKALAR</sequence>
<dbReference type="SUPFAM" id="SSF51679">
    <property type="entry name" value="Bacterial luciferase-like"/>
    <property type="match status" value="1"/>
</dbReference>
<dbReference type="PANTHER" id="PTHR43244:SF1">
    <property type="entry name" value="5,10-METHYLENETETRAHYDROMETHANOPTERIN REDUCTASE"/>
    <property type="match status" value="1"/>
</dbReference>
<evidence type="ECO:0000256" key="1">
    <source>
        <dbReference type="ARBA" id="ARBA00023002"/>
    </source>
</evidence>
<feature type="domain" description="Luciferase-like" evidence="3">
    <location>
        <begin position="14"/>
        <end position="321"/>
    </location>
</feature>
<proteinExistence type="predicted"/>
<evidence type="ECO:0000313" key="4">
    <source>
        <dbReference type="EMBL" id="GAA4193276.1"/>
    </source>
</evidence>
<dbReference type="InterPro" id="IPR022526">
    <property type="entry name" value="F420_Rv3093c"/>
</dbReference>
<dbReference type="Pfam" id="PF00296">
    <property type="entry name" value="Bac_luciferase"/>
    <property type="match status" value="1"/>
</dbReference>
<dbReference type="InterPro" id="IPR036661">
    <property type="entry name" value="Luciferase-like_sf"/>
</dbReference>